<feature type="transmembrane region" description="Helical" evidence="9">
    <location>
        <begin position="238"/>
        <end position="259"/>
    </location>
</feature>
<keyword evidence="6 9" id="KW-1133">Transmembrane helix</keyword>
<dbReference type="PANTHER" id="PTHR33451:SF3">
    <property type="entry name" value="MALATE-2H(+)_NA(+)-LACTATE ANTIPORTER"/>
    <property type="match status" value="1"/>
</dbReference>
<evidence type="ECO:0000256" key="8">
    <source>
        <dbReference type="ARBA" id="ARBA00038435"/>
    </source>
</evidence>
<dbReference type="InterPro" id="IPR018461">
    <property type="entry name" value="Na/H_Antiport_NhaC-like_C"/>
</dbReference>
<evidence type="ECO:0000256" key="3">
    <source>
        <dbReference type="ARBA" id="ARBA00022449"/>
    </source>
</evidence>
<dbReference type="RefSeq" id="WP_039681238.1">
    <property type="nucleotide sequence ID" value="NZ_JAWGXO010000020.1"/>
</dbReference>
<feature type="transmembrane region" description="Helical" evidence="9">
    <location>
        <begin position="102"/>
        <end position="130"/>
    </location>
</feature>
<keyword evidence="5 9" id="KW-0812">Transmembrane</keyword>
<feature type="domain" description="Na+/H+ antiporter NhaC-like C-terminal" evidence="10">
    <location>
        <begin position="168"/>
        <end position="468"/>
    </location>
</feature>
<feature type="transmembrane region" description="Helical" evidence="9">
    <location>
        <begin position="42"/>
        <end position="59"/>
    </location>
</feature>
<evidence type="ECO:0000313" key="12">
    <source>
        <dbReference type="Proteomes" id="UP000031189"/>
    </source>
</evidence>
<dbReference type="STRING" id="1577792.QX51_17740"/>
<dbReference type="GO" id="GO:0005886">
    <property type="term" value="C:plasma membrane"/>
    <property type="evidence" value="ECO:0007669"/>
    <property type="project" value="UniProtKB-SubCell"/>
</dbReference>
<dbReference type="AlphaFoldDB" id="A0A0B3VSG8"/>
<dbReference type="Pfam" id="PF03553">
    <property type="entry name" value="Na_H_antiporter"/>
    <property type="match status" value="1"/>
</dbReference>
<dbReference type="GO" id="GO:0015297">
    <property type="term" value="F:antiporter activity"/>
    <property type="evidence" value="ECO:0007669"/>
    <property type="project" value="UniProtKB-KW"/>
</dbReference>
<evidence type="ECO:0000313" key="11">
    <source>
        <dbReference type="EMBL" id="KHS55733.1"/>
    </source>
</evidence>
<reference evidence="11 12" key="1">
    <citation type="submission" date="2014-12" db="EMBL/GenBank/DDBJ databases">
        <title>Draft genome sequence of Terrisporobacter sp. 08-306576, isolated from the blood culture of a bacteremia patient.</title>
        <authorList>
            <person name="Lund L.C."/>
            <person name="Sydenham T.V."/>
            <person name="Hogh S.V."/>
            <person name="Skov M.N."/>
            <person name="Kemp M."/>
            <person name="Justesen U.S."/>
        </authorList>
    </citation>
    <scope>NUCLEOTIDE SEQUENCE [LARGE SCALE GENOMIC DNA]</scope>
    <source>
        <strain evidence="11 12">08-306576</strain>
    </source>
</reference>
<evidence type="ECO:0000256" key="2">
    <source>
        <dbReference type="ARBA" id="ARBA00022448"/>
    </source>
</evidence>
<keyword evidence="4" id="KW-1003">Cell membrane</keyword>
<dbReference type="PANTHER" id="PTHR33451">
    <property type="entry name" value="MALATE-2H(+)/NA(+)-LACTATE ANTIPORTER"/>
    <property type="match status" value="1"/>
</dbReference>
<keyword evidence="12" id="KW-1185">Reference proteome</keyword>
<feature type="transmembrane region" description="Helical" evidence="9">
    <location>
        <begin position="265"/>
        <end position="283"/>
    </location>
</feature>
<feature type="transmembrane region" description="Helical" evidence="9">
    <location>
        <begin position="331"/>
        <end position="354"/>
    </location>
</feature>
<comment type="caution">
    <text evidence="11">The sequence shown here is derived from an EMBL/GenBank/DDBJ whole genome shotgun (WGS) entry which is preliminary data.</text>
</comment>
<keyword evidence="3" id="KW-0050">Antiport</keyword>
<evidence type="ECO:0000256" key="5">
    <source>
        <dbReference type="ARBA" id="ARBA00022692"/>
    </source>
</evidence>
<gene>
    <name evidence="11" type="ORF">QX51_17740</name>
</gene>
<feature type="transmembrane region" description="Helical" evidence="9">
    <location>
        <begin position="142"/>
        <end position="172"/>
    </location>
</feature>
<accession>A0A0B3VSG8</accession>
<dbReference type="EMBL" id="JWHR01000151">
    <property type="protein sequence ID" value="KHS55733.1"/>
    <property type="molecule type" value="Genomic_DNA"/>
</dbReference>
<organism evidence="11 12">
    <name type="scientific">Terrisporobacter othiniensis</name>
    <dbReference type="NCBI Taxonomy" id="1577792"/>
    <lineage>
        <taxon>Bacteria</taxon>
        <taxon>Bacillati</taxon>
        <taxon>Bacillota</taxon>
        <taxon>Clostridia</taxon>
        <taxon>Peptostreptococcales</taxon>
        <taxon>Peptostreptococcaceae</taxon>
        <taxon>Terrisporobacter</taxon>
    </lineage>
</organism>
<evidence type="ECO:0000256" key="1">
    <source>
        <dbReference type="ARBA" id="ARBA00004651"/>
    </source>
</evidence>
<comment type="similarity">
    <text evidence="8">Belongs to the NhaC Na(+)/H(+) (TC 2.A.35) antiporter family.</text>
</comment>
<feature type="transmembrane region" description="Helical" evidence="9">
    <location>
        <begin position="414"/>
        <end position="434"/>
    </location>
</feature>
<name>A0A0B3VSG8_9FIRM</name>
<keyword evidence="2" id="KW-0813">Transport</keyword>
<evidence type="ECO:0000256" key="4">
    <source>
        <dbReference type="ARBA" id="ARBA00022475"/>
    </source>
</evidence>
<protein>
    <recommendedName>
        <fullName evidence="10">Na+/H+ antiporter NhaC-like C-terminal domain-containing protein</fullName>
    </recommendedName>
</protein>
<evidence type="ECO:0000259" key="10">
    <source>
        <dbReference type="Pfam" id="PF03553"/>
    </source>
</evidence>
<feature type="transmembrane region" description="Helical" evidence="9">
    <location>
        <begin position="446"/>
        <end position="468"/>
    </location>
</feature>
<feature type="transmembrane region" description="Helical" evidence="9">
    <location>
        <begin position="79"/>
        <end position="96"/>
    </location>
</feature>
<feature type="transmembrane region" description="Helical" evidence="9">
    <location>
        <begin position="374"/>
        <end position="393"/>
    </location>
</feature>
<dbReference type="OrthoDB" id="9762978at2"/>
<dbReference type="InterPro" id="IPR052180">
    <property type="entry name" value="NhaC_Na-H+_Antiporter"/>
</dbReference>
<comment type="subcellular location">
    <subcellularLocation>
        <location evidence="1">Cell membrane</location>
        <topology evidence="1">Multi-pass membrane protein</topology>
    </subcellularLocation>
</comment>
<feature type="transmembrane region" description="Helical" evidence="9">
    <location>
        <begin position="20"/>
        <end position="36"/>
    </location>
</feature>
<proteinExistence type="inferred from homology"/>
<evidence type="ECO:0000256" key="6">
    <source>
        <dbReference type="ARBA" id="ARBA00022989"/>
    </source>
</evidence>
<sequence>MDKKEKNIVKRKPTPAESIIGVLFLLVIIVVGSVIMKLSVELMFVLGTLFVGFIGKRCGFTYKEIKKGMLDSVADNAEILVIMLGIGFLIGSWIYSGTVPCMIGWLANLISVKYVLVLSFLFCAIIAAIIGTSSATMGTIGVIMLGVATIQGVSPGIAAAAVICGSFLGQITSVVSDMVNWNSSITGNTTQSTVMLCLPAEAIGVIVSLVFFFIVGLRLDSAATPESVNQIKLLVDTVFISYKSSIIVLLPVIILFFMVIKKCDVIPTLFVSGIAALLVGMLYQGFSINDAFSVAYGGFNPEMLNLAEGTELMPEFQNLITRGGMMSMADFLISIPLMMAYVGTLSTIGAAQVISETFLKDVKRPGNAIAVNTISSLFLCAATGSVMAPGMLGSRMFTSVYEKAGISRRNMVTAFQFSCTNGVLLFPWCAVTMYAQSIVGIEAIQWIPYLTLVYVPIIVNIIFGYLGIGIIKLKDDKIAEPVSI</sequence>
<keyword evidence="7 9" id="KW-0472">Membrane</keyword>
<dbReference type="Proteomes" id="UP000031189">
    <property type="component" value="Unassembled WGS sequence"/>
</dbReference>
<evidence type="ECO:0000256" key="7">
    <source>
        <dbReference type="ARBA" id="ARBA00023136"/>
    </source>
</evidence>
<feature type="transmembrane region" description="Helical" evidence="9">
    <location>
        <begin position="192"/>
        <end position="217"/>
    </location>
</feature>
<evidence type="ECO:0000256" key="9">
    <source>
        <dbReference type="SAM" id="Phobius"/>
    </source>
</evidence>